<evidence type="ECO:0000313" key="10">
    <source>
        <dbReference type="Proteomes" id="UP000501669"/>
    </source>
</evidence>
<dbReference type="GO" id="GO:0042597">
    <property type="term" value="C:periplasmic space"/>
    <property type="evidence" value="ECO:0007669"/>
    <property type="project" value="UniProtKB-SubCell"/>
</dbReference>
<evidence type="ECO:0000256" key="3">
    <source>
        <dbReference type="ARBA" id="ARBA00022679"/>
    </source>
</evidence>
<protein>
    <recommendedName>
        <fullName evidence="8">AlgX/AlgJ SGNH hydrolase-like domain-containing protein</fullName>
    </recommendedName>
</protein>
<evidence type="ECO:0000256" key="6">
    <source>
        <dbReference type="ARBA" id="ARBA00022841"/>
    </source>
</evidence>
<dbReference type="GO" id="GO:0016746">
    <property type="term" value="F:acyltransferase activity"/>
    <property type="evidence" value="ECO:0007669"/>
    <property type="project" value="UniProtKB-KW"/>
</dbReference>
<dbReference type="AlphaFoldDB" id="A0A7Z3C8T2"/>
<keyword evidence="4" id="KW-0732">Signal</keyword>
<feature type="domain" description="AlgX/AlgJ SGNH hydrolase-like" evidence="8">
    <location>
        <begin position="71"/>
        <end position="244"/>
    </location>
</feature>
<comment type="pathway">
    <text evidence="2">Glycan biosynthesis; alginate biosynthesis.</text>
</comment>
<gene>
    <name evidence="9" type="ORF">C6Y56_23570</name>
</gene>
<evidence type="ECO:0000256" key="2">
    <source>
        <dbReference type="ARBA" id="ARBA00005182"/>
    </source>
</evidence>
<keyword evidence="6" id="KW-0016">Alginate biosynthesis</keyword>
<accession>A0A7Z3C8T2</accession>
<evidence type="ECO:0000256" key="7">
    <source>
        <dbReference type="ARBA" id="ARBA00023315"/>
    </source>
</evidence>
<organism evidence="9 10">
    <name type="scientific">Pseudomonas fluorescens</name>
    <dbReference type="NCBI Taxonomy" id="294"/>
    <lineage>
        <taxon>Bacteria</taxon>
        <taxon>Pseudomonadati</taxon>
        <taxon>Pseudomonadota</taxon>
        <taxon>Gammaproteobacteria</taxon>
        <taxon>Pseudomonadales</taxon>
        <taxon>Pseudomonadaceae</taxon>
        <taxon>Pseudomonas</taxon>
    </lineage>
</organism>
<dbReference type="EMBL" id="CP027561">
    <property type="protein sequence ID" value="QJP97410.1"/>
    <property type="molecule type" value="Genomic_DNA"/>
</dbReference>
<reference evidence="9 10" key="1">
    <citation type="submission" date="2018-03" db="EMBL/GenBank/DDBJ databases">
        <title>Complete genome sequence of Pseudomonas fluorescens sp. G7.</title>
        <authorList>
            <person name="Gao C.-H."/>
            <person name="Li Z."/>
            <person name="Cai P."/>
        </authorList>
    </citation>
    <scope>NUCLEOTIDE SEQUENCE [LARGE SCALE GENOMIC DNA]</scope>
    <source>
        <strain evidence="9 10">G7</strain>
    </source>
</reference>
<dbReference type="GO" id="GO:0042121">
    <property type="term" value="P:alginic acid biosynthetic process"/>
    <property type="evidence" value="ECO:0007669"/>
    <property type="project" value="UniProtKB-UniPathway"/>
</dbReference>
<evidence type="ECO:0000256" key="1">
    <source>
        <dbReference type="ARBA" id="ARBA00004418"/>
    </source>
</evidence>
<dbReference type="InterPro" id="IPR031811">
    <property type="entry name" value="ALGX/ALGJ_SGNH-like"/>
</dbReference>
<dbReference type="Proteomes" id="UP000501669">
    <property type="component" value="Chromosome"/>
</dbReference>
<proteinExistence type="predicted"/>
<sequence length="378" mass="42709">MPPMKKKLYAALTLTVLIMSVVPAINLKQVFTAQSDVKWWKSKVLYNMDSFHAVISEWIYPIGLSISPGKVIIGKDGWLFLGDDYANTISSKRMGMNQEDTRTVEKVARSVEAWSQWLNNKGVVAFRIVVGPDKDSVYPEHLPNWSSHAPARPTDVLLRYVRDDIYVDPTKALLKAKEQLLHPLYYKTDTHWNNAGAWIAFDELRKSLSKSQARLTWPQAREPLILKTHERLGGDLAQFLRIQASLTDHETVLNFPDEYALPVEHQDFNSGDITFAGQNIGVASPASPLLVKSPHALNPKKVLWLRDSFGMSMSPLMSATFTETLHVYYLPLKPEGLVSLIERFQPDYVFITSVERDIRSDFFQSGPPIADVEAAVIN</sequence>
<evidence type="ECO:0000259" key="8">
    <source>
        <dbReference type="Pfam" id="PF16822"/>
    </source>
</evidence>
<name>A0A7Z3C8T2_PSEFL</name>
<comment type="subcellular location">
    <subcellularLocation>
        <location evidence="1">Periplasm</location>
    </subcellularLocation>
</comment>
<evidence type="ECO:0000256" key="5">
    <source>
        <dbReference type="ARBA" id="ARBA00022764"/>
    </source>
</evidence>
<evidence type="ECO:0000256" key="4">
    <source>
        <dbReference type="ARBA" id="ARBA00022729"/>
    </source>
</evidence>
<evidence type="ECO:0000313" key="9">
    <source>
        <dbReference type="EMBL" id="QJP97410.1"/>
    </source>
</evidence>
<keyword evidence="3" id="KW-0808">Transferase</keyword>
<keyword evidence="5" id="KW-0574">Periplasm</keyword>
<dbReference type="UniPathway" id="UPA00286"/>
<dbReference type="Pfam" id="PF16822">
    <property type="entry name" value="ALGX"/>
    <property type="match status" value="1"/>
</dbReference>
<keyword evidence="7" id="KW-0012">Acyltransferase</keyword>